<dbReference type="InterPro" id="IPR057566">
    <property type="entry name" value="TPR_TTI1_N"/>
</dbReference>
<dbReference type="InterPro" id="IPR049362">
    <property type="entry name" value="TTI1_rpt"/>
</dbReference>
<keyword evidence="5" id="KW-1185">Reference proteome</keyword>
<dbReference type="Pfam" id="PF21547">
    <property type="entry name" value="TTI1"/>
    <property type="match status" value="1"/>
</dbReference>
<dbReference type="SUPFAM" id="SSF48371">
    <property type="entry name" value="ARM repeat"/>
    <property type="match status" value="1"/>
</dbReference>
<dbReference type="Gene3D" id="1.25.10.10">
    <property type="entry name" value="Leucine-rich Repeat Variant"/>
    <property type="match status" value="1"/>
</dbReference>
<dbReference type="Pfam" id="PF24181">
    <property type="entry name" value="TPR_TTI1_C"/>
    <property type="match status" value="1"/>
</dbReference>
<dbReference type="InterPro" id="IPR057567">
    <property type="entry name" value="TPR_TTI1_C"/>
</dbReference>
<name>A0A9P8I1F8_9PEZI</name>
<proteinExistence type="predicted"/>
<evidence type="ECO:0000256" key="1">
    <source>
        <dbReference type="SAM" id="MobiDB-lite"/>
    </source>
</evidence>
<sequence>MDSRPRNGLFSTLKPACVDLIQATVNFGSKRADAKAVVRSLDVLLEILNRDAQSLDSTLGDYVFYPLSHVFRQSQLLPERAVELALNCLDILLSNCWNQNVSGGLAEQLTILLTFIAGGRPAQVGSIGISEELKVAAFRCLTSLFKSMVNPKTKGWPTDTANLPTLGHAVTVILDAIVDGGSLELQLDALAALEAFRLCVEKETLAGVLPGVVSSLTKCLRLSTSTRRSYKVLERGLRILSAILKSVLADSQTGLAFRGVQATSQLKGDEPQLNDSFLKASAPQIKLALASVVKLRSHEKSVVRHALLHLCLVVLEDCRQSLSPAAGVMVETLIVLSADNSLEGQLTLRRLASVDYNTVDLIQSSMHKWMVALPRLMQSNDDGARRSVIKQLSTSFCLLSELGVQSKILENTMAAALRDSVSSGLQARSKQLLVQQTDELFGTAVDQLPLMTSSTVCMSFQPLLLSHKSQEGTLQDLELFLQQLGRSGSSLIIVRELLDHIRNASGDDFLASFWLSLKLLKNASEENLLLEDLVYAGSSAANVRTQLTEELYSLALGIFSGPADDNQMDWRLHGLALEALALEAQQLGRGFRMELVDALYPLVNLIGSSNEGLRSHAFTALNITARSCGYVGVSNLLVDNVDYLVNAVSLKLNTLDVSPQAPKVLLMMVKLTGPPLLPFLDDLVGSIFAALDNFHGYPRLVALLFSVLEGIVGEGSKSIAVALRSGTEVTIGKSSAQAPTISQLCAMLGGLKRRVFKPPISAEVPASEEFPRRPWRHSDGEGTLTDAEAGGPLAQPEDTEGAPPTTNKVYQMVKKIARFGQHYLTHESPVFRRQLLNLLTTACDALCSNENEFLPLINDIWPVTIKRLYDSEHFVVVAAAETICQICRCAGDFMSSRIHSEWRDIKLLYWNTHHKLQRGARQSGIGTFTPSNQVRNALIGLLAVVVEHVRIDDDMFDDILDMLSDVLERRRDIQDVLSLVNADAVWLVTRTFYGGAARNPPRVDGFAFEPVTGCGSS</sequence>
<organism evidence="4 5">
    <name type="scientific">Glutinoglossum americanum</name>
    <dbReference type="NCBI Taxonomy" id="1670608"/>
    <lineage>
        <taxon>Eukaryota</taxon>
        <taxon>Fungi</taxon>
        <taxon>Dikarya</taxon>
        <taxon>Ascomycota</taxon>
        <taxon>Pezizomycotina</taxon>
        <taxon>Geoglossomycetes</taxon>
        <taxon>Geoglossales</taxon>
        <taxon>Geoglossaceae</taxon>
        <taxon>Glutinoglossum</taxon>
    </lineage>
</organism>
<gene>
    <name evidence="4" type="ORF">FGG08_006338</name>
</gene>
<protein>
    <recommendedName>
        <fullName evidence="6">HEAT repeat protein</fullName>
    </recommendedName>
</protein>
<evidence type="ECO:0000313" key="5">
    <source>
        <dbReference type="Proteomes" id="UP000698800"/>
    </source>
</evidence>
<accession>A0A9P8I1F8</accession>
<feature type="domain" description="TTI1 C-terminal TPR" evidence="3">
    <location>
        <begin position="797"/>
        <end position="970"/>
    </location>
</feature>
<evidence type="ECO:0008006" key="6">
    <source>
        <dbReference type="Google" id="ProtNLM"/>
    </source>
</evidence>
<feature type="compositionally biased region" description="Basic and acidic residues" evidence="1">
    <location>
        <begin position="769"/>
        <end position="780"/>
    </location>
</feature>
<comment type="caution">
    <text evidence="4">The sequence shown here is derived from an EMBL/GenBank/DDBJ whole genome shotgun (WGS) entry which is preliminary data.</text>
</comment>
<feature type="domain" description="TTI1 N-terminal TPR" evidence="2">
    <location>
        <begin position="10"/>
        <end position="339"/>
    </location>
</feature>
<dbReference type="GO" id="GO:0005737">
    <property type="term" value="C:cytoplasm"/>
    <property type="evidence" value="ECO:0007669"/>
    <property type="project" value="TreeGrafter"/>
</dbReference>
<evidence type="ECO:0000259" key="3">
    <source>
        <dbReference type="Pfam" id="PF24181"/>
    </source>
</evidence>
<dbReference type="InterPro" id="IPR016024">
    <property type="entry name" value="ARM-type_fold"/>
</dbReference>
<dbReference type="Pfam" id="PF24173">
    <property type="entry name" value="TPR_TTI1_N"/>
    <property type="match status" value="1"/>
</dbReference>
<dbReference type="OrthoDB" id="6781668at2759"/>
<dbReference type="PANTHER" id="PTHR18460:SF3">
    <property type="entry name" value="TELO2-INTERACTING PROTEIN 1 HOMOLOG"/>
    <property type="match status" value="1"/>
</dbReference>
<dbReference type="AlphaFoldDB" id="A0A9P8I1F8"/>
<evidence type="ECO:0000313" key="4">
    <source>
        <dbReference type="EMBL" id="KAH0536805.1"/>
    </source>
</evidence>
<dbReference type="InterPro" id="IPR011989">
    <property type="entry name" value="ARM-like"/>
</dbReference>
<dbReference type="PANTHER" id="PTHR18460">
    <property type="entry name" value="TEL2 INTERACTING PROTEIN 1 TTI1 FAMILY MEMBER"/>
    <property type="match status" value="1"/>
</dbReference>
<feature type="region of interest" description="Disordered" evidence="1">
    <location>
        <begin position="765"/>
        <end position="805"/>
    </location>
</feature>
<dbReference type="Proteomes" id="UP000698800">
    <property type="component" value="Unassembled WGS sequence"/>
</dbReference>
<evidence type="ECO:0000259" key="2">
    <source>
        <dbReference type="Pfam" id="PF24173"/>
    </source>
</evidence>
<dbReference type="EMBL" id="JAGHQL010000179">
    <property type="protein sequence ID" value="KAH0536805.1"/>
    <property type="molecule type" value="Genomic_DNA"/>
</dbReference>
<reference evidence="4" key="1">
    <citation type="submission" date="2021-03" db="EMBL/GenBank/DDBJ databases">
        <title>Comparative genomics and phylogenomic investigation of the class Geoglossomycetes provide insights into ecological specialization and systematics.</title>
        <authorList>
            <person name="Melie T."/>
            <person name="Pirro S."/>
            <person name="Miller A.N."/>
            <person name="Quandt A."/>
        </authorList>
    </citation>
    <scope>NUCLEOTIDE SEQUENCE</scope>
    <source>
        <strain evidence="4">GBOQ0MN5Z8</strain>
    </source>
</reference>
<dbReference type="InterPro" id="IPR052587">
    <property type="entry name" value="TELO2-interacting_protein_1"/>
</dbReference>